<keyword evidence="2 3" id="KW-0186">Copper</keyword>
<dbReference type="eggNOG" id="KOG2792">
    <property type="taxonomic scope" value="Eukaryota"/>
</dbReference>
<accession>S3BV95</accession>
<evidence type="ECO:0000256" key="3">
    <source>
        <dbReference type="PIRSR" id="PIRSR603782-1"/>
    </source>
</evidence>
<organism evidence="7 8">
    <name type="scientific">Ophiostoma piceae (strain UAMH 11346)</name>
    <name type="common">Sap stain fungus</name>
    <dbReference type="NCBI Taxonomy" id="1262450"/>
    <lineage>
        <taxon>Eukaryota</taxon>
        <taxon>Fungi</taxon>
        <taxon>Dikarya</taxon>
        <taxon>Ascomycota</taxon>
        <taxon>Pezizomycotina</taxon>
        <taxon>Sordariomycetes</taxon>
        <taxon>Sordariomycetidae</taxon>
        <taxon>Ophiostomatales</taxon>
        <taxon>Ophiostomataceae</taxon>
        <taxon>Ophiostoma</taxon>
    </lineage>
</organism>
<dbReference type="GO" id="GO:0045454">
    <property type="term" value="P:cell redox homeostasis"/>
    <property type="evidence" value="ECO:0007669"/>
    <property type="project" value="UniProtKB-ARBA"/>
</dbReference>
<dbReference type="PANTHER" id="PTHR12151">
    <property type="entry name" value="ELECTRON TRANSPORT PROTIN SCO1/SENC FAMILY MEMBER"/>
    <property type="match status" value="1"/>
</dbReference>
<evidence type="ECO:0000256" key="5">
    <source>
        <dbReference type="SAM" id="Phobius"/>
    </source>
</evidence>
<protein>
    <submittedName>
        <fullName evidence="7">Protein sco1</fullName>
    </submittedName>
</protein>
<dbReference type="PROSITE" id="PS51352">
    <property type="entry name" value="THIOREDOXIN_2"/>
    <property type="match status" value="1"/>
</dbReference>
<feature type="disulfide bond" description="Redox-active" evidence="4">
    <location>
        <begin position="181"/>
        <end position="185"/>
    </location>
</feature>
<dbReference type="InterPro" id="IPR036249">
    <property type="entry name" value="Thioredoxin-like_sf"/>
</dbReference>
<dbReference type="GO" id="GO:0005739">
    <property type="term" value="C:mitochondrion"/>
    <property type="evidence" value="ECO:0007669"/>
    <property type="project" value="GOC"/>
</dbReference>
<dbReference type="GO" id="GO:0005507">
    <property type="term" value="F:copper ion binding"/>
    <property type="evidence" value="ECO:0007669"/>
    <property type="project" value="UniProtKB-ARBA"/>
</dbReference>
<sequence length="313" mass="34560">MSRNISKASPISGACRNLSTLLLSTSKAAASSSSVPARTMSMSWTCQMSSNSSALGCKSMTTAPRKAGPGSGSTGAWKSQSLPMVQRRTYKTVEEAKSRAKSGPFSWKAGVLFILTGAGLVWYFESEKKRMQQKRIAEANKGVGRPKVGGHFELIDQNGRKVTDADLKGRHSLVYFGFSHCPDICPEELDKMARMIDQVEAERPGKLLPVFVTCDPARDTPEVLKEYLAEFHPSLIGLTGTYEQIKAMCKAYRVYFSTPSVVQPGQDYLVDHSIYFYLMDPDGDFVEALGRQHSPEQAAQLISEHIRDYKPVR</sequence>
<dbReference type="Pfam" id="PF02630">
    <property type="entry name" value="SCO1-SenC"/>
    <property type="match status" value="1"/>
</dbReference>
<evidence type="ECO:0000256" key="1">
    <source>
        <dbReference type="ARBA" id="ARBA00010996"/>
    </source>
</evidence>
<dbReference type="InterPro" id="IPR003782">
    <property type="entry name" value="SCO1/SenC"/>
</dbReference>
<evidence type="ECO:0000313" key="7">
    <source>
        <dbReference type="EMBL" id="EPE04462.1"/>
    </source>
</evidence>
<keyword evidence="4" id="KW-1015">Disulfide bond</keyword>
<dbReference type="Proteomes" id="UP000016923">
    <property type="component" value="Unassembled WGS sequence"/>
</dbReference>
<dbReference type="STRING" id="1262450.S3BV95"/>
<dbReference type="EMBL" id="KE148160">
    <property type="protein sequence ID" value="EPE04462.1"/>
    <property type="molecule type" value="Genomic_DNA"/>
</dbReference>
<reference evidence="7 8" key="1">
    <citation type="journal article" date="2013" name="BMC Genomics">
        <title>The genome and transcriptome of the pine saprophyte Ophiostoma piceae, and a comparison with the bark beetle-associated pine pathogen Grosmannia clavigera.</title>
        <authorList>
            <person name="Haridas S."/>
            <person name="Wang Y."/>
            <person name="Lim L."/>
            <person name="Massoumi Alamouti S."/>
            <person name="Jackman S."/>
            <person name="Docking R."/>
            <person name="Robertson G."/>
            <person name="Birol I."/>
            <person name="Bohlmann J."/>
            <person name="Breuil C."/>
        </authorList>
    </citation>
    <scope>NUCLEOTIDE SEQUENCE [LARGE SCALE GENOMIC DNA]</scope>
    <source>
        <strain evidence="7 8">UAMH 11346</strain>
    </source>
</reference>
<dbReference type="FunFam" id="3.40.30.10:FF:000013">
    <property type="entry name" value="Blast:Protein SCO1 homolog, mitochondrial"/>
    <property type="match status" value="1"/>
</dbReference>
<feature type="binding site" evidence="3">
    <location>
        <position position="181"/>
    </location>
    <ligand>
        <name>Cu cation</name>
        <dbReference type="ChEBI" id="CHEBI:23378"/>
    </ligand>
</feature>
<dbReference type="OrthoDB" id="270009at2759"/>
<evidence type="ECO:0000256" key="2">
    <source>
        <dbReference type="ARBA" id="ARBA00023008"/>
    </source>
</evidence>
<dbReference type="HOGENOM" id="CLU_050131_0_2_1"/>
<evidence type="ECO:0000256" key="4">
    <source>
        <dbReference type="PIRSR" id="PIRSR603782-2"/>
    </source>
</evidence>
<keyword evidence="5" id="KW-0472">Membrane</keyword>
<evidence type="ECO:0000259" key="6">
    <source>
        <dbReference type="PROSITE" id="PS51352"/>
    </source>
</evidence>
<gene>
    <name evidence="7" type="ORF">F503_03524</name>
</gene>
<keyword evidence="5" id="KW-0812">Transmembrane</keyword>
<evidence type="ECO:0000313" key="8">
    <source>
        <dbReference type="Proteomes" id="UP000016923"/>
    </source>
</evidence>
<dbReference type="VEuPathDB" id="FungiDB:F503_03524"/>
<feature type="transmembrane region" description="Helical" evidence="5">
    <location>
        <begin position="105"/>
        <end position="124"/>
    </location>
</feature>
<dbReference type="CDD" id="cd02968">
    <property type="entry name" value="SCO"/>
    <property type="match status" value="1"/>
</dbReference>
<dbReference type="AlphaFoldDB" id="S3BV95"/>
<dbReference type="SUPFAM" id="SSF52833">
    <property type="entry name" value="Thioredoxin-like"/>
    <property type="match status" value="1"/>
</dbReference>
<dbReference type="OMA" id="MLYFRVE"/>
<keyword evidence="5" id="KW-1133">Transmembrane helix</keyword>
<feature type="domain" description="Thioredoxin" evidence="6">
    <location>
        <begin position="143"/>
        <end position="307"/>
    </location>
</feature>
<feature type="binding site" evidence="3">
    <location>
        <position position="272"/>
    </location>
    <ligand>
        <name>Cu cation</name>
        <dbReference type="ChEBI" id="CHEBI:23378"/>
    </ligand>
</feature>
<keyword evidence="8" id="KW-1185">Reference proteome</keyword>
<dbReference type="GO" id="GO:0033617">
    <property type="term" value="P:mitochondrial respiratory chain complex IV assembly"/>
    <property type="evidence" value="ECO:0007669"/>
    <property type="project" value="TreeGrafter"/>
</dbReference>
<keyword evidence="3" id="KW-0479">Metal-binding</keyword>
<dbReference type="InterPro" id="IPR013766">
    <property type="entry name" value="Thioredoxin_domain"/>
</dbReference>
<proteinExistence type="inferred from homology"/>
<dbReference type="PANTHER" id="PTHR12151:SF5">
    <property type="entry name" value="AT19154P"/>
    <property type="match status" value="1"/>
</dbReference>
<feature type="binding site" evidence="3">
    <location>
        <position position="185"/>
    </location>
    <ligand>
        <name>Cu cation</name>
        <dbReference type="ChEBI" id="CHEBI:23378"/>
    </ligand>
</feature>
<name>S3BV95_OPHP1</name>
<comment type="similarity">
    <text evidence="1">Belongs to the SCO1/2 family.</text>
</comment>
<dbReference type="Gene3D" id="3.40.30.10">
    <property type="entry name" value="Glutaredoxin"/>
    <property type="match status" value="1"/>
</dbReference>